<proteinExistence type="predicted"/>
<dbReference type="InterPro" id="IPR008551">
    <property type="entry name" value="TANGO2"/>
</dbReference>
<protein>
    <submittedName>
        <fullName evidence="1">NRDE family protein</fullName>
    </submittedName>
</protein>
<evidence type="ECO:0000313" key="1">
    <source>
        <dbReference type="EMBL" id="MFD2761645.1"/>
    </source>
</evidence>
<sequence length="254" mass="28860">MCLINFHLGDHSNYKLIMAANRDEFYRRPTAPAGFWEDQPHILAGQDLEGMGTWLGITKSGRIAALTNYRDPNEEQHNKKSRGHIVRNFLESSTPAADFLTSLQQENRSYGGFNLIAGHPDQLYYCNNIHDDLYPVTAGTHALSNAFLDTPWPKTVKGKKELKNYITNNRTLSIDALFTILSDAEEAGDDWLPDTGVGLELERRLSPLFIKTPEYGTRCSTILLVDKQHNVTFVERTYQKGVFETENRFSFQLS</sequence>
<organism evidence="1 2">
    <name type="scientific">Lentibacillus juripiscarius</name>
    <dbReference type="NCBI Taxonomy" id="257446"/>
    <lineage>
        <taxon>Bacteria</taxon>
        <taxon>Bacillati</taxon>
        <taxon>Bacillota</taxon>
        <taxon>Bacilli</taxon>
        <taxon>Bacillales</taxon>
        <taxon>Bacillaceae</taxon>
        <taxon>Lentibacillus</taxon>
    </lineage>
</organism>
<dbReference type="PANTHER" id="PTHR17985:SF8">
    <property type="entry name" value="TRANSPORT AND GOLGI ORGANIZATION PROTEIN 2 HOMOLOG"/>
    <property type="match status" value="1"/>
</dbReference>
<dbReference type="Gene3D" id="3.60.60.10">
    <property type="entry name" value="Penicillin V Acylase, Chain A"/>
    <property type="match status" value="1"/>
</dbReference>
<name>A0ABW5V836_9BACI</name>
<gene>
    <name evidence="1" type="ORF">ACFSUO_11845</name>
</gene>
<dbReference type="RefSeq" id="WP_382394346.1">
    <property type="nucleotide sequence ID" value="NZ_JBHUNA010000024.1"/>
</dbReference>
<dbReference type="PANTHER" id="PTHR17985">
    <property type="entry name" value="SER/THR-RICH PROTEIN T10 IN DGCR REGION"/>
    <property type="match status" value="1"/>
</dbReference>
<reference evidence="2" key="1">
    <citation type="journal article" date="2019" name="Int. J. Syst. Evol. Microbiol.">
        <title>The Global Catalogue of Microorganisms (GCM) 10K type strain sequencing project: providing services to taxonomists for standard genome sequencing and annotation.</title>
        <authorList>
            <consortium name="The Broad Institute Genomics Platform"/>
            <consortium name="The Broad Institute Genome Sequencing Center for Infectious Disease"/>
            <person name="Wu L."/>
            <person name="Ma J."/>
        </authorList>
    </citation>
    <scope>NUCLEOTIDE SEQUENCE [LARGE SCALE GENOMIC DNA]</scope>
    <source>
        <strain evidence="2">TISTR 1535</strain>
    </source>
</reference>
<dbReference type="Proteomes" id="UP001597502">
    <property type="component" value="Unassembled WGS sequence"/>
</dbReference>
<keyword evidence="2" id="KW-1185">Reference proteome</keyword>
<comment type="caution">
    <text evidence="1">The sequence shown here is derived from an EMBL/GenBank/DDBJ whole genome shotgun (WGS) entry which is preliminary data.</text>
</comment>
<accession>A0ABW5V836</accession>
<dbReference type="Pfam" id="PF05742">
    <property type="entry name" value="TANGO2"/>
    <property type="match status" value="1"/>
</dbReference>
<evidence type="ECO:0000313" key="2">
    <source>
        <dbReference type="Proteomes" id="UP001597502"/>
    </source>
</evidence>
<dbReference type="EMBL" id="JBHUNA010000024">
    <property type="protein sequence ID" value="MFD2761645.1"/>
    <property type="molecule type" value="Genomic_DNA"/>
</dbReference>